<reference evidence="2" key="2">
    <citation type="submission" date="2025-08" db="UniProtKB">
        <authorList>
            <consortium name="Ensembl"/>
        </authorList>
    </citation>
    <scope>IDENTIFICATION</scope>
</reference>
<evidence type="ECO:0008006" key="4">
    <source>
        <dbReference type="Google" id="ProtNLM"/>
    </source>
</evidence>
<reference evidence="2 3" key="1">
    <citation type="journal article" date="2014" name="Nat. Genet.">
        <title>Whole-genome sequence of a flatfish provides insights into ZW sex chromosome evolution and adaptation to a benthic lifestyle.</title>
        <authorList>
            <person name="Chen S."/>
            <person name="Zhang G."/>
            <person name="Shao C."/>
            <person name="Huang Q."/>
            <person name="Liu G."/>
            <person name="Zhang P."/>
            <person name="Song W."/>
            <person name="An N."/>
            <person name="Chalopin D."/>
            <person name="Volff J.N."/>
            <person name="Hong Y."/>
            <person name="Li Q."/>
            <person name="Sha Z."/>
            <person name="Zhou H."/>
            <person name="Xie M."/>
            <person name="Yu Q."/>
            <person name="Liu Y."/>
            <person name="Xiang H."/>
            <person name="Wang N."/>
            <person name="Wu K."/>
            <person name="Yang C."/>
            <person name="Zhou Q."/>
            <person name="Liao X."/>
            <person name="Yang L."/>
            <person name="Hu Q."/>
            <person name="Zhang J."/>
            <person name="Meng L."/>
            <person name="Jin L."/>
            <person name="Tian Y."/>
            <person name="Lian J."/>
            <person name="Yang J."/>
            <person name="Miao G."/>
            <person name="Liu S."/>
            <person name="Liang Z."/>
            <person name="Yan F."/>
            <person name="Li Y."/>
            <person name="Sun B."/>
            <person name="Zhang H."/>
            <person name="Zhang J."/>
            <person name="Zhu Y."/>
            <person name="Du M."/>
            <person name="Zhao Y."/>
            <person name="Schartl M."/>
            <person name="Tang Q."/>
            <person name="Wang J."/>
        </authorList>
    </citation>
    <scope>NUCLEOTIDE SEQUENCE</scope>
</reference>
<dbReference type="SUPFAM" id="SSF47266">
    <property type="entry name" value="4-helical cytokines"/>
    <property type="match status" value="1"/>
</dbReference>
<feature type="signal peptide" evidence="1">
    <location>
        <begin position="1"/>
        <end position="19"/>
    </location>
</feature>
<dbReference type="InParanoid" id="A0A3P8UYQ7"/>
<feature type="chain" id="PRO_5018212576" description="Interleukin 21" evidence="1">
    <location>
        <begin position="20"/>
        <end position="155"/>
    </location>
</feature>
<dbReference type="Ensembl" id="ENSCSET00000007055.1">
    <property type="protein sequence ID" value="ENSCSEP00000006979.1"/>
    <property type="gene ID" value="ENSCSEG00000004512.1"/>
</dbReference>
<evidence type="ECO:0000313" key="2">
    <source>
        <dbReference type="Ensembl" id="ENSCSEP00000006979.1"/>
    </source>
</evidence>
<protein>
    <recommendedName>
        <fullName evidence="4">Interleukin 21</fullName>
    </recommendedName>
</protein>
<dbReference type="InterPro" id="IPR009079">
    <property type="entry name" value="4_helix_cytokine-like_core"/>
</dbReference>
<proteinExistence type="predicted"/>
<keyword evidence="1" id="KW-0732">Signal</keyword>
<dbReference type="Proteomes" id="UP000265120">
    <property type="component" value="Chromosome 15"/>
</dbReference>
<sequence>TMKLILVLLTVYCCAVVRTTEIRKLQEVLRQLSYVKDGLQLLILSEHCLTVDCLHFPPQQDCCGQSALRCFRAAMKVHFNVSEKRLSMLHKSLENPLTIKGVNFCNSGNSTKTCSACDSYPKAKPKAFFNKLESFIQLVRTLYYPHSSLLVRKLF</sequence>
<dbReference type="GeneTree" id="ENSGT00940000175879"/>
<dbReference type="AlphaFoldDB" id="A0A3P8UYQ7"/>
<dbReference type="OMA" id="FCLFAVC"/>
<organism evidence="2 3">
    <name type="scientific">Cynoglossus semilaevis</name>
    <name type="common">Tongue sole</name>
    <dbReference type="NCBI Taxonomy" id="244447"/>
    <lineage>
        <taxon>Eukaryota</taxon>
        <taxon>Metazoa</taxon>
        <taxon>Chordata</taxon>
        <taxon>Craniata</taxon>
        <taxon>Vertebrata</taxon>
        <taxon>Euteleostomi</taxon>
        <taxon>Actinopterygii</taxon>
        <taxon>Neopterygii</taxon>
        <taxon>Teleostei</taxon>
        <taxon>Neoteleostei</taxon>
        <taxon>Acanthomorphata</taxon>
        <taxon>Carangaria</taxon>
        <taxon>Pleuronectiformes</taxon>
        <taxon>Pleuronectoidei</taxon>
        <taxon>Cynoglossidae</taxon>
        <taxon>Cynoglossinae</taxon>
        <taxon>Cynoglossus</taxon>
    </lineage>
</organism>
<dbReference type="Gene3D" id="1.20.1250.70">
    <property type="entry name" value="Interleukin-15/Interleukin-21"/>
    <property type="match status" value="1"/>
</dbReference>
<keyword evidence="3" id="KW-1185">Reference proteome</keyword>
<evidence type="ECO:0000256" key="1">
    <source>
        <dbReference type="SAM" id="SignalP"/>
    </source>
</evidence>
<evidence type="ECO:0000313" key="3">
    <source>
        <dbReference type="Proteomes" id="UP000265120"/>
    </source>
</evidence>
<reference evidence="2" key="3">
    <citation type="submission" date="2025-09" db="UniProtKB">
        <authorList>
            <consortium name="Ensembl"/>
        </authorList>
    </citation>
    <scope>IDENTIFICATION</scope>
</reference>
<name>A0A3P8UYQ7_CYNSE</name>
<accession>A0A3P8UYQ7</accession>